<reference evidence="1 2" key="1">
    <citation type="submission" date="2019-12" db="EMBL/GenBank/DDBJ databases">
        <title>Genomic-based taxomic classification of the family Erythrobacteraceae.</title>
        <authorList>
            <person name="Xu L."/>
        </authorList>
    </citation>
    <scope>NUCLEOTIDE SEQUENCE [LARGE SCALE GENOMIC DNA]</scope>
    <source>
        <strain evidence="1 2">RC4-10-4</strain>
    </source>
</reference>
<sequence length="136" mass="15368">MTQKANSLRRSLKMLFNGIGVNPGRVRALKNYRKYRAQCEEFLRQGGTITGNSMILYDFADNAGTASGDYFHQDLLVAKLVFEAQPRRHIDVASRVDGFVAQLACFREVEVVDVRPLPPSVHTNIKFVQVDLTRPQ</sequence>
<proteinExistence type="predicted"/>
<evidence type="ECO:0000313" key="1">
    <source>
        <dbReference type="EMBL" id="MXO92063.1"/>
    </source>
</evidence>
<keyword evidence="2" id="KW-1185">Reference proteome</keyword>
<name>A0A844ZVJ3_9SPHN</name>
<organism evidence="1 2">
    <name type="scientific">Aurantiacibacter arachoides</name>
    <dbReference type="NCBI Taxonomy" id="1850444"/>
    <lineage>
        <taxon>Bacteria</taxon>
        <taxon>Pseudomonadati</taxon>
        <taxon>Pseudomonadota</taxon>
        <taxon>Alphaproteobacteria</taxon>
        <taxon>Sphingomonadales</taxon>
        <taxon>Erythrobacteraceae</taxon>
        <taxon>Aurantiacibacter</taxon>
    </lineage>
</organism>
<dbReference type="OrthoDB" id="9792586at2"/>
<dbReference type="AlphaFoldDB" id="A0A844ZVJ3"/>
<accession>A0A844ZVJ3</accession>
<dbReference type="Proteomes" id="UP000460626">
    <property type="component" value="Unassembled WGS sequence"/>
</dbReference>
<evidence type="ECO:0000313" key="2">
    <source>
        <dbReference type="Proteomes" id="UP000460626"/>
    </source>
</evidence>
<gene>
    <name evidence="1" type="ORF">GRI62_00390</name>
</gene>
<dbReference type="EMBL" id="WTYH01000001">
    <property type="protein sequence ID" value="MXO92063.1"/>
    <property type="molecule type" value="Genomic_DNA"/>
</dbReference>
<comment type="caution">
    <text evidence="1">The sequence shown here is derived from an EMBL/GenBank/DDBJ whole genome shotgun (WGS) entry which is preliminary data.</text>
</comment>
<dbReference type="RefSeq" id="WP_131451463.1">
    <property type="nucleotide sequence ID" value="NZ_BMJK01000001.1"/>
</dbReference>
<protein>
    <submittedName>
        <fullName evidence="1">Uncharacterized protein</fullName>
    </submittedName>
</protein>